<organism evidence="2 3">
    <name type="scientific">Mycena rosella</name>
    <name type="common">Pink bonnet</name>
    <name type="synonym">Agaricus rosellus</name>
    <dbReference type="NCBI Taxonomy" id="1033263"/>
    <lineage>
        <taxon>Eukaryota</taxon>
        <taxon>Fungi</taxon>
        <taxon>Dikarya</taxon>
        <taxon>Basidiomycota</taxon>
        <taxon>Agaricomycotina</taxon>
        <taxon>Agaricomycetes</taxon>
        <taxon>Agaricomycetidae</taxon>
        <taxon>Agaricales</taxon>
        <taxon>Marasmiineae</taxon>
        <taxon>Mycenaceae</taxon>
        <taxon>Mycena</taxon>
    </lineage>
</organism>
<accession>A0AAD7DW21</accession>
<reference evidence="2" key="1">
    <citation type="submission" date="2023-03" db="EMBL/GenBank/DDBJ databases">
        <title>Massive genome expansion in bonnet fungi (Mycena s.s.) driven by repeated elements and novel gene families across ecological guilds.</title>
        <authorList>
            <consortium name="Lawrence Berkeley National Laboratory"/>
            <person name="Harder C.B."/>
            <person name="Miyauchi S."/>
            <person name="Viragh M."/>
            <person name="Kuo A."/>
            <person name="Thoen E."/>
            <person name="Andreopoulos B."/>
            <person name="Lu D."/>
            <person name="Skrede I."/>
            <person name="Drula E."/>
            <person name="Henrissat B."/>
            <person name="Morin E."/>
            <person name="Kohler A."/>
            <person name="Barry K."/>
            <person name="LaButti K."/>
            <person name="Morin E."/>
            <person name="Salamov A."/>
            <person name="Lipzen A."/>
            <person name="Mereny Z."/>
            <person name="Hegedus B."/>
            <person name="Baldrian P."/>
            <person name="Stursova M."/>
            <person name="Weitz H."/>
            <person name="Taylor A."/>
            <person name="Grigoriev I.V."/>
            <person name="Nagy L.G."/>
            <person name="Martin F."/>
            <person name="Kauserud H."/>
        </authorList>
    </citation>
    <scope>NUCLEOTIDE SEQUENCE</scope>
    <source>
        <strain evidence="2">CBHHK067</strain>
    </source>
</reference>
<evidence type="ECO:0000256" key="1">
    <source>
        <dbReference type="SAM" id="MobiDB-lite"/>
    </source>
</evidence>
<dbReference type="Proteomes" id="UP001221757">
    <property type="component" value="Unassembled WGS sequence"/>
</dbReference>
<name>A0AAD7DW21_MYCRO</name>
<evidence type="ECO:0000313" key="3">
    <source>
        <dbReference type="Proteomes" id="UP001221757"/>
    </source>
</evidence>
<sequence length="262" mass="28623">MIIPLPDTTRRACPDRARVLTDQPKMHTSPRARTLSVSGQLLPVYTPADAGGQPIHSSLVKCVQIPTSACARRPDRARVVTENPAELPTSTRPRTRTAPRHLVLVPAPPIPAGAAVRRIMPLLPLEVHAVPTANAVTPHDTLSAAHYVPRTIIYQTMARPVSSAILYETPPLAPSDIIYSTSGTSTLPVLRSPRSPRPARREKIIYHARSAVPTFAPHLDSAHNTFTRAQAEAQQRANQQYYLAQHRPNALAQLLGRAPGRR</sequence>
<comment type="caution">
    <text evidence="2">The sequence shown here is derived from an EMBL/GenBank/DDBJ whole genome shotgun (WGS) entry which is preliminary data.</text>
</comment>
<protein>
    <submittedName>
        <fullName evidence="2">Uncharacterized protein</fullName>
    </submittedName>
</protein>
<proteinExistence type="predicted"/>
<keyword evidence="3" id="KW-1185">Reference proteome</keyword>
<gene>
    <name evidence="2" type="ORF">B0H17DRAFT_297466</name>
</gene>
<feature type="region of interest" description="Disordered" evidence="1">
    <location>
        <begin position="74"/>
        <end position="94"/>
    </location>
</feature>
<dbReference type="EMBL" id="JARKIE010000022">
    <property type="protein sequence ID" value="KAJ7699639.1"/>
    <property type="molecule type" value="Genomic_DNA"/>
</dbReference>
<evidence type="ECO:0000313" key="2">
    <source>
        <dbReference type="EMBL" id="KAJ7699639.1"/>
    </source>
</evidence>
<dbReference type="AlphaFoldDB" id="A0AAD7DW21"/>